<protein>
    <submittedName>
        <fullName evidence="2">Uncharacterized protein</fullName>
    </submittedName>
</protein>
<feature type="non-terminal residue" evidence="2">
    <location>
        <position position="1"/>
    </location>
</feature>
<feature type="transmembrane region" description="Helical" evidence="1">
    <location>
        <begin position="12"/>
        <end position="29"/>
    </location>
</feature>
<dbReference type="EMBL" id="HACA01029598">
    <property type="protein sequence ID" value="CDW46959.1"/>
    <property type="molecule type" value="Transcribed_RNA"/>
</dbReference>
<evidence type="ECO:0000313" key="2">
    <source>
        <dbReference type="EMBL" id="CDW46959.1"/>
    </source>
</evidence>
<keyword evidence="1" id="KW-0812">Transmembrane</keyword>
<sequence length="52" mass="6029">PIHPDFKETTLKAHVLLFILLFIFLEKTIRSKKCLGPSLKDVLCLIRNHTRA</sequence>
<keyword evidence="1" id="KW-0472">Membrane</keyword>
<proteinExistence type="predicted"/>
<keyword evidence="1" id="KW-1133">Transmembrane helix</keyword>
<organism evidence="2">
    <name type="scientific">Lepeophtheirus salmonis</name>
    <name type="common">Salmon louse</name>
    <name type="synonym">Caligus salmonis</name>
    <dbReference type="NCBI Taxonomy" id="72036"/>
    <lineage>
        <taxon>Eukaryota</taxon>
        <taxon>Metazoa</taxon>
        <taxon>Ecdysozoa</taxon>
        <taxon>Arthropoda</taxon>
        <taxon>Crustacea</taxon>
        <taxon>Multicrustacea</taxon>
        <taxon>Hexanauplia</taxon>
        <taxon>Copepoda</taxon>
        <taxon>Siphonostomatoida</taxon>
        <taxon>Caligidae</taxon>
        <taxon>Lepeophtheirus</taxon>
    </lineage>
</organism>
<evidence type="ECO:0000256" key="1">
    <source>
        <dbReference type="SAM" id="Phobius"/>
    </source>
</evidence>
<dbReference type="AlphaFoldDB" id="A0A0K2V907"/>
<name>A0A0K2V907_LEPSM</name>
<reference evidence="2" key="1">
    <citation type="submission" date="2014-05" db="EMBL/GenBank/DDBJ databases">
        <authorList>
            <person name="Chronopoulou M."/>
        </authorList>
    </citation>
    <scope>NUCLEOTIDE SEQUENCE</scope>
    <source>
        <tissue evidence="2">Whole organism</tissue>
    </source>
</reference>
<accession>A0A0K2V907</accession>